<dbReference type="Proteomes" id="UP000814128">
    <property type="component" value="Unassembled WGS sequence"/>
</dbReference>
<evidence type="ECO:0000313" key="1">
    <source>
        <dbReference type="EMBL" id="KAI0036644.1"/>
    </source>
</evidence>
<gene>
    <name evidence="1" type="ORF">K488DRAFT_40576</name>
</gene>
<sequence length="538" mass="58879">MPPTSQRSTPSITSSSRRRAPADTLALSSSQPPTLAKRLLFPHLPPDSPIPPLITSSHVPPTLNDELYDFIALALRAFVNPWWTKLTRYDKDFLPHITHVLTHVVRKLEERLQAVDLSSLVFREVPLILNQHFVDYRQVAAKRGSAYAAGGAASTAALFHSQQQHIGITSEGRLDEVYVRTAIDAVLKACLPEEDWVPETERHIIREVIVMVICKSVAPRVTQGWFIQKLVLDALGRDDIVATLVSNISKPVSSPAPENPQFKAPSIHTLIVLFLSTIRTVSSVGLTVVNAYKQAVHIVQLVNSSPYGRRALSELSARPASPTVPAEPAPPYLSSVYRASNLSQTSSSSSSSTQTSVPQPAAKVSPSSHEDYAFPSLLLATTLFSSSSRFTSSALVQLLSMIVSFFSPFLDRFLPYVLYTHVLAPYQLINVVAHVKRALFPNGYPAQAPPDPTPEEQLVIRSMLMSRLNSKIHPVVASLLLGPPTVRLKTIDELLDPLSNAACNTHLFVLFLDAVLLTLFPEMGVGGAEHLSDSQDKV</sequence>
<dbReference type="EMBL" id="MU273469">
    <property type="protein sequence ID" value="KAI0036644.1"/>
    <property type="molecule type" value="Genomic_DNA"/>
</dbReference>
<reference evidence="1" key="1">
    <citation type="submission" date="2021-02" db="EMBL/GenBank/DDBJ databases">
        <authorList>
            <consortium name="DOE Joint Genome Institute"/>
            <person name="Ahrendt S."/>
            <person name="Looney B.P."/>
            <person name="Miyauchi S."/>
            <person name="Morin E."/>
            <person name="Drula E."/>
            <person name="Courty P.E."/>
            <person name="Chicoki N."/>
            <person name="Fauchery L."/>
            <person name="Kohler A."/>
            <person name="Kuo A."/>
            <person name="Labutti K."/>
            <person name="Pangilinan J."/>
            <person name="Lipzen A."/>
            <person name="Riley R."/>
            <person name="Andreopoulos W."/>
            <person name="He G."/>
            <person name="Johnson J."/>
            <person name="Barry K.W."/>
            <person name="Grigoriev I.V."/>
            <person name="Nagy L."/>
            <person name="Hibbett D."/>
            <person name="Henrissat B."/>
            <person name="Matheny P.B."/>
            <person name="Labbe J."/>
            <person name="Martin F."/>
        </authorList>
    </citation>
    <scope>NUCLEOTIDE SEQUENCE</scope>
    <source>
        <strain evidence="1">EC-137</strain>
    </source>
</reference>
<proteinExistence type="predicted"/>
<protein>
    <submittedName>
        <fullName evidence="1">PXA domain-containing protein</fullName>
    </submittedName>
</protein>
<accession>A0ACB8QXS2</accession>
<reference evidence="1" key="2">
    <citation type="journal article" date="2022" name="New Phytol.">
        <title>Evolutionary transition to the ectomycorrhizal habit in the genomes of a hyperdiverse lineage of mushroom-forming fungi.</title>
        <authorList>
            <person name="Looney B."/>
            <person name="Miyauchi S."/>
            <person name="Morin E."/>
            <person name="Drula E."/>
            <person name="Courty P.E."/>
            <person name="Kohler A."/>
            <person name="Kuo A."/>
            <person name="LaButti K."/>
            <person name="Pangilinan J."/>
            <person name="Lipzen A."/>
            <person name="Riley R."/>
            <person name="Andreopoulos W."/>
            <person name="He G."/>
            <person name="Johnson J."/>
            <person name="Nolan M."/>
            <person name="Tritt A."/>
            <person name="Barry K.W."/>
            <person name="Grigoriev I.V."/>
            <person name="Nagy L.G."/>
            <person name="Hibbett D."/>
            <person name="Henrissat B."/>
            <person name="Matheny P.B."/>
            <person name="Labbe J."/>
            <person name="Martin F.M."/>
        </authorList>
    </citation>
    <scope>NUCLEOTIDE SEQUENCE</scope>
    <source>
        <strain evidence="1">EC-137</strain>
    </source>
</reference>
<comment type="caution">
    <text evidence="1">The sequence shown here is derived from an EMBL/GenBank/DDBJ whole genome shotgun (WGS) entry which is preliminary data.</text>
</comment>
<evidence type="ECO:0000313" key="2">
    <source>
        <dbReference type="Proteomes" id="UP000814128"/>
    </source>
</evidence>
<organism evidence="1 2">
    <name type="scientific">Vararia minispora EC-137</name>
    <dbReference type="NCBI Taxonomy" id="1314806"/>
    <lineage>
        <taxon>Eukaryota</taxon>
        <taxon>Fungi</taxon>
        <taxon>Dikarya</taxon>
        <taxon>Basidiomycota</taxon>
        <taxon>Agaricomycotina</taxon>
        <taxon>Agaricomycetes</taxon>
        <taxon>Russulales</taxon>
        <taxon>Lachnocladiaceae</taxon>
        <taxon>Vararia</taxon>
    </lineage>
</organism>
<keyword evidence="2" id="KW-1185">Reference proteome</keyword>
<name>A0ACB8QXS2_9AGAM</name>